<evidence type="ECO:0000256" key="1">
    <source>
        <dbReference type="ARBA" id="ARBA00009437"/>
    </source>
</evidence>
<keyword evidence="3" id="KW-0238">DNA-binding</keyword>
<dbReference type="CDD" id="cd08417">
    <property type="entry name" value="PBP2_Nitroaromatics_like"/>
    <property type="match status" value="1"/>
</dbReference>
<dbReference type="Proteomes" id="UP000037507">
    <property type="component" value="Unassembled WGS sequence"/>
</dbReference>
<gene>
    <name evidence="6" type="ORF">H663_003675</name>
</gene>
<dbReference type="InterPro" id="IPR036390">
    <property type="entry name" value="WH_DNA-bd_sf"/>
</dbReference>
<dbReference type="SUPFAM" id="SSF46785">
    <property type="entry name" value="Winged helix' DNA-binding domain"/>
    <property type="match status" value="1"/>
</dbReference>
<keyword evidence="7" id="KW-1185">Reference proteome</keyword>
<evidence type="ECO:0000313" key="7">
    <source>
        <dbReference type="Proteomes" id="UP000037507"/>
    </source>
</evidence>
<reference evidence="6" key="1">
    <citation type="submission" date="2017-04" db="EMBL/GenBank/DDBJ databases">
        <title>Unexpected and diverse lifestyles within the genus Limnohabitans.</title>
        <authorList>
            <person name="Kasalicky V."/>
            <person name="Mehrshad M."/>
            <person name="Andrei S.-A."/>
            <person name="Salcher M."/>
            <person name="Kratochvilova H."/>
            <person name="Simek K."/>
            <person name="Ghai R."/>
        </authorList>
    </citation>
    <scope>NUCLEOTIDE SEQUENCE [LARGE SCALE GENOMIC DNA]</scope>
    <source>
        <strain evidence="6">II-D5</strain>
    </source>
</reference>
<dbReference type="InterPro" id="IPR005119">
    <property type="entry name" value="LysR_subst-bd"/>
</dbReference>
<evidence type="ECO:0000313" key="6">
    <source>
        <dbReference type="EMBL" id="PVE44065.1"/>
    </source>
</evidence>
<dbReference type="SUPFAM" id="SSF53850">
    <property type="entry name" value="Periplasmic binding protein-like II"/>
    <property type="match status" value="1"/>
</dbReference>
<dbReference type="PRINTS" id="PR00039">
    <property type="entry name" value="HTHLYSR"/>
</dbReference>
<comment type="similarity">
    <text evidence="1">Belongs to the LysR transcriptional regulatory family.</text>
</comment>
<dbReference type="Gene3D" id="3.40.190.10">
    <property type="entry name" value="Periplasmic binding protein-like II"/>
    <property type="match status" value="2"/>
</dbReference>
<evidence type="ECO:0000256" key="3">
    <source>
        <dbReference type="ARBA" id="ARBA00023125"/>
    </source>
</evidence>
<dbReference type="InterPro" id="IPR050389">
    <property type="entry name" value="LysR-type_TF"/>
</dbReference>
<evidence type="ECO:0000256" key="4">
    <source>
        <dbReference type="ARBA" id="ARBA00023163"/>
    </source>
</evidence>
<dbReference type="AlphaFoldDB" id="A0A2T7UH78"/>
<dbReference type="GO" id="GO:0003700">
    <property type="term" value="F:DNA-binding transcription factor activity"/>
    <property type="evidence" value="ECO:0007669"/>
    <property type="project" value="InterPro"/>
</dbReference>
<evidence type="ECO:0000256" key="2">
    <source>
        <dbReference type="ARBA" id="ARBA00023015"/>
    </source>
</evidence>
<dbReference type="PROSITE" id="PS50931">
    <property type="entry name" value="HTH_LYSR"/>
    <property type="match status" value="1"/>
</dbReference>
<dbReference type="InterPro" id="IPR000847">
    <property type="entry name" value="LysR_HTH_N"/>
</dbReference>
<dbReference type="PANTHER" id="PTHR30118:SF15">
    <property type="entry name" value="TRANSCRIPTIONAL REGULATORY PROTEIN"/>
    <property type="match status" value="1"/>
</dbReference>
<keyword evidence="4" id="KW-0804">Transcription</keyword>
<sequence>MLSMHKSNVDVDLDTFDIGLLKFLQALLDTRGITRAGELLAMTQPAASRAMTRLRQHFGDPLLVRTSRGYVLTPVAELLRPSVHACLDSMHALFDVAAFDIADTARTFRIASTDYGLSVVLQPQLASLRQIAPFVAWQTDPWSDDTMAKLERGELDCALYSDEPLSPDFHYRTLFTDGYALVCQPNHPLASLGKMDSKSLLEDAAHYPQWAPRYLSSRRYMTDNVYERLGLKSSNIVLATPSFHTALECILQSDWLAVVPERLARIWAKTFVIAVLPIQEKNLRFEYRLIWHERAHRDKGLQWFKEQLVRNTVS</sequence>
<dbReference type="EMBL" id="LFYT02000003">
    <property type="protein sequence ID" value="PVE44065.1"/>
    <property type="molecule type" value="Genomic_DNA"/>
</dbReference>
<dbReference type="Pfam" id="PF03466">
    <property type="entry name" value="LysR_substrate"/>
    <property type="match status" value="1"/>
</dbReference>
<dbReference type="PANTHER" id="PTHR30118">
    <property type="entry name" value="HTH-TYPE TRANSCRIPTIONAL REGULATOR LEUO-RELATED"/>
    <property type="match status" value="1"/>
</dbReference>
<proteinExistence type="inferred from homology"/>
<comment type="caution">
    <text evidence="6">The sequence shown here is derived from an EMBL/GenBank/DDBJ whole genome shotgun (WGS) entry which is preliminary data.</text>
</comment>
<dbReference type="InterPro" id="IPR036388">
    <property type="entry name" value="WH-like_DNA-bd_sf"/>
</dbReference>
<accession>A0A2T7UH78</accession>
<name>A0A2T7UH78_9BURK</name>
<organism evidence="6 7">
    <name type="scientific">Limnohabitans planktonicus II-D5</name>
    <dbReference type="NCBI Taxonomy" id="1293045"/>
    <lineage>
        <taxon>Bacteria</taxon>
        <taxon>Pseudomonadati</taxon>
        <taxon>Pseudomonadota</taxon>
        <taxon>Betaproteobacteria</taxon>
        <taxon>Burkholderiales</taxon>
        <taxon>Comamonadaceae</taxon>
        <taxon>Limnohabitans</taxon>
    </lineage>
</organism>
<keyword evidence="2" id="KW-0805">Transcription regulation</keyword>
<evidence type="ECO:0000259" key="5">
    <source>
        <dbReference type="PROSITE" id="PS50931"/>
    </source>
</evidence>
<dbReference type="InterPro" id="IPR037402">
    <property type="entry name" value="YidZ_PBP2"/>
</dbReference>
<dbReference type="Pfam" id="PF00126">
    <property type="entry name" value="HTH_1"/>
    <property type="match status" value="1"/>
</dbReference>
<feature type="domain" description="HTH lysR-type" evidence="5">
    <location>
        <begin position="16"/>
        <end position="73"/>
    </location>
</feature>
<dbReference type="GO" id="GO:0003677">
    <property type="term" value="F:DNA binding"/>
    <property type="evidence" value="ECO:0007669"/>
    <property type="project" value="UniProtKB-KW"/>
</dbReference>
<dbReference type="Gene3D" id="1.10.10.10">
    <property type="entry name" value="Winged helix-like DNA-binding domain superfamily/Winged helix DNA-binding domain"/>
    <property type="match status" value="1"/>
</dbReference>
<protein>
    <submittedName>
        <fullName evidence="6">LysR family transcriptional regulator</fullName>
    </submittedName>
</protein>